<evidence type="ECO:0000256" key="4">
    <source>
        <dbReference type="ARBA" id="ARBA00022691"/>
    </source>
</evidence>
<evidence type="ECO:0000259" key="6">
    <source>
        <dbReference type="Pfam" id="PF01555"/>
    </source>
</evidence>
<dbReference type="InterPro" id="IPR002052">
    <property type="entry name" value="DNA_methylase_N6_adenine_CS"/>
</dbReference>
<dbReference type="InterPro" id="IPR029063">
    <property type="entry name" value="SAM-dependent_MTases_sf"/>
</dbReference>
<name>A0A2Z5U560_9STRE</name>
<keyword evidence="3 7" id="KW-0808">Transferase</keyword>
<gene>
    <name evidence="7" type="ORF">SR187_8700</name>
</gene>
<dbReference type="Proteomes" id="UP000269331">
    <property type="component" value="Chromosome"/>
</dbReference>
<dbReference type="Gene3D" id="3.40.50.150">
    <property type="entry name" value="Vaccinia Virus protein VP39"/>
    <property type="match status" value="2"/>
</dbReference>
<dbReference type="REBASE" id="246220">
    <property type="entry name" value="M.Sru187TORF8700P"/>
</dbReference>
<organism evidence="7 8">
    <name type="scientific">Streptococcus ruminantium</name>
    <dbReference type="NCBI Taxonomy" id="1917441"/>
    <lineage>
        <taxon>Bacteria</taxon>
        <taxon>Bacillati</taxon>
        <taxon>Bacillota</taxon>
        <taxon>Bacilli</taxon>
        <taxon>Lactobacillales</taxon>
        <taxon>Streptococcaceae</taxon>
        <taxon>Streptococcus</taxon>
    </lineage>
</organism>
<evidence type="ECO:0000256" key="1">
    <source>
        <dbReference type="ARBA" id="ARBA00006594"/>
    </source>
</evidence>
<evidence type="ECO:0000313" key="7">
    <source>
        <dbReference type="EMBL" id="BBA93343.1"/>
    </source>
</evidence>
<dbReference type="AlphaFoldDB" id="A0A2Z5U560"/>
<dbReference type="GeneID" id="52230246"/>
<protein>
    <submittedName>
        <fullName evidence="7">Site-specific DNA-methyltransferase</fullName>
    </submittedName>
</protein>
<dbReference type="GO" id="GO:0008170">
    <property type="term" value="F:N-methyltransferase activity"/>
    <property type="evidence" value="ECO:0007669"/>
    <property type="project" value="InterPro"/>
</dbReference>
<evidence type="ECO:0000313" key="8">
    <source>
        <dbReference type="Proteomes" id="UP000269331"/>
    </source>
</evidence>
<evidence type="ECO:0000256" key="3">
    <source>
        <dbReference type="ARBA" id="ARBA00022679"/>
    </source>
</evidence>
<keyword evidence="5" id="KW-0680">Restriction system</keyword>
<dbReference type="KEGG" id="srq:SR187_8700"/>
<dbReference type="EMBL" id="AP018400">
    <property type="protein sequence ID" value="BBA93343.1"/>
    <property type="molecule type" value="Genomic_DNA"/>
</dbReference>
<dbReference type="OrthoDB" id="9800801at2"/>
<dbReference type="InterPro" id="IPR001091">
    <property type="entry name" value="RM_Methyltransferase"/>
</dbReference>
<keyword evidence="4" id="KW-0949">S-adenosyl-L-methionine</keyword>
<feature type="domain" description="DNA methylase N-4/N-6" evidence="6">
    <location>
        <begin position="199"/>
        <end position="389"/>
    </location>
</feature>
<comment type="similarity">
    <text evidence="1">Belongs to the N(4)/N(6)-methyltransferase family.</text>
</comment>
<keyword evidence="2 7" id="KW-0489">Methyltransferase</keyword>
<dbReference type="PIRSF" id="PIRSF015855">
    <property type="entry name" value="TypeIII_Mtase_mKpnI"/>
    <property type="match status" value="1"/>
</dbReference>
<dbReference type="PROSITE" id="PS00092">
    <property type="entry name" value="N6_MTASE"/>
    <property type="match status" value="1"/>
</dbReference>
<evidence type="ECO:0000256" key="5">
    <source>
        <dbReference type="ARBA" id="ARBA00022747"/>
    </source>
</evidence>
<dbReference type="InterPro" id="IPR002941">
    <property type="entry name" value="DNA_methylase_N4/N6"/>
</dbReference>
<accession>A0A2Z5U560</accession>
<reference evidence="7 8" key="1">
    <citation type="journal article" date="2018" name="Genome Biol. Evol.">
        <title>Complete Genome Sequence of Streptococcus ruminantium sp. nov. GUT-187T (=DSM 104980T =JCM 31869T), the Type Strain of S. ruminantium, and Comparison with Genome Sequences of Streptococcus suis Strains.</title>
        <authorList>
            <person name="Tohya M."/>
            <person name="Sekizaki T."/>
            <person name="Miyoshi-Akiyama T."/>
        </authorList>
    </citation>
    <scope>NUCLEOTIDE SEQUENCE [LARGE SCALE GENOMIC DNA]</scope>
    <source>
        <strain evidence="7 8">GUT187T</strain>
    </source>
</reference>
<dbReference type="PRINTS" id="PR00508">
    <property type="entry name" value="S21N4MTFRASE"/>
</dbReference>
<proteinExistence type="inferred from homology"/>
<dbReference type="InterPro" id="IPR002295">
    <property type="entry name" value="N4/N6-MTase_EcoPI_Mod-like"/>
</dbReference>
<dbReference type="Pfam" id="PF01555">
    <property type="entry name" value="N6_N4_Mtase"/>
    <property type="match status" value="2"/>
</dbReference>
<dbReference type="SUPFAM" id="SSF53335">
    <property type="entry name" value="S-adenosyl-L-methionine-dependent methyltransferases"/>
    <property type="match status" value="1"/>
</dbReference>
<dbReference type="GO" id="GO:0009307">
    <property type="term" value="P:DNA restriction-modification system"/>
    <property type="evidence" value="ECO:0007669"/>
    <property type="project" value="UniProtKB-KW"/>
</dbReference>
<feature type="domain" description="DNA methylase N-4/N-6" evidence="6">
    <location>
        <begin position="62"/>
        <end position="191"/>
    </location>
</feature>
<dbReference type="GO" id="GO:0003677">
    <property type="term" value="F:DNA binding"/>
    <property type="evidence" value="ECO:0007669"/>
    <property type="project" value="InterPro"/>
</dbReference>
<evidence type="ECO:0000256" key="2">
    <source>
        <dbReference type="ARBA" id="ARBA00022603"/>
    </source>
</evidence>
<sequence length="560" mass="64509">MANKLELTWIGKEDEVKLEPRLLVEDSNKSNCINDPNTENMIIHGDNLLALKALEKKYAGQVKCIYIDPPYNTGSAFEHYDDNLEHSIWLTLMKARIEILYKLLANDGWMFVQIDDNELAYLTVIMDEIFGRNNRVNIISVNMNSLSGVKMTHVINGKRFPAQKEYILLYKKGIAFSPLKIEKINKKQWDKEYNLIIPELSESQFDSFHELSDSEVNEILKGMRLMSLSSYAKDNQIDLTDEWKWNNSYRIFGSKSNKPLVQKYKTEEFEQIIYCYTNNDGNKRFFRTDFNRDAKDPRIELVQAKANSTVYVSDNWIDISNDGGVAQEGGVSFAKSKKPEKILMRILKTATNEGDLVLDSFLGSGTTAAVAQKLNRRYIGIEMGDHAYTHCKTRLDRVIDGSDQGGISRIVNWQGGGAYKFYELAPSLIKKDLFDEHVINPDYDADMLASAVALHEGFLYQPDSNYFWKQSIGSENSYLFVTTRHVNTQIIDSIQSTMQDNEYLIIACKSFSREIGNKYKNITIKKLPQMLLDRCEFNKENYNLNIVNPPIYEYEEDENE</sequence>
<dbReference type="RefSeq" id="WP_120172201.1">
    <property type="nucleotide sequence ID" value="NZ_AP018400.1"/>
</dbReference>
<dbReference type="GO" id="GO:0032259">
    <property type="term" value="P:methylation"/>
    <property type="evidence" value="ECO:0007669"/>
    <property type="project" value="UniProtKB-KW"/>
</dbReference>